<keyword evidence="3" id="KW-1185">Reference proteome</keyword>
<evidence type="ECO:0000256" key="1">
    <source>
        <dbReference type="SAM" id="MobiDB-lite"/>
    </source>
</evidence>
<dbReference type="Proteomes" id="UP001066276">
    <property type="component" value="Chromosome 10"/>
</dbReference>
<reference evidence="2" key="1">
    <citation type="journal article" date="2022" name="bioRxiv">
        <title>Sequencing and chromosome-scale assembly of the giantPleurodeles waltlgenome.</title>
        <authorList>
            <person name="Brown T."/>
            <person name="Elewa A."/>
            <person name="Iarovenko S."/>
            <person name="Subramanian E."/>
            <person name="Araus A.J."/>
            <person name="Petzold A."/>
            <person name="Susuki M."/>
            <person name="Suzuki K.-i.T."/>
            <person name="Hayashi T."/>
            <person name="Toyoda A."/>
            <person name="Oliveira C."/>
            <person name="Osipova E."/>
            <person name="Leigh N.D."/>
            <person name="Simon A."/>
            <person name="Yun M.H."/>
        </authorList>
    </citation>
    <scope>NUCLEOTIDE SEQUENCE</scope>
    <source>
        <strain evidence="2">20211129_DDA</strain>
        <tissue evidence="2">Liver</tissue>
    </source>
</reference>
<accession>A0AAV7MB35</accession>
<proteinExistence type="predicted"/>
<evidence type="ECO:0000313" key="3">
    <source>
        <dbReference type="Proteomes" id="UP001066276"/>
    </source>
</evidence>
<feature type="region of interest" description="Disordered" evidence="1">
    <location>
        <begin position="19"/>
        <end position="41"/>
    </location>
</feature>
<dbReference type="EMBL" id="JANPWB010000014">
    <property type="protein sequence ID" value="KAJ1098338.1"/>
    <property type="molecule type" value="Genomic_DNA"/>
</dbReference>
<protein>
    <submittedName>
        <fullName evidence="2">Uncharacterized protein</fullName>
    </submittedName>
</protein>
<gene>
    <name evidence="2" type="ORF">NDU88_003453</name>
</gene>
<evidence type="ECO:0000313" key="2">
    <source>
        <dbReference type="EMBL" id="KAJ1098338.1"/>
    </source>
</evidence>
<comment type="caution">
    <text evidence="2">The sequence shown here is derived from an EMBL/GenBank/DDBJ whole genome shotgun (WGS) entry which is preliminary data.</text>
</comment>
<name>A0AAV7MB35_PLEWA</name>
<organism evidence="2 3">
    <name type="scientific">Pleurodeles waltl</name>
    <name type="common">Iberian ribbed newt</name>
    <dbReference type="NCBI Taxonomy" id="8319"/>
    <lineage>
        <taxon>Eukaryota</taxon>
        <taxon>Metazoa</taxon>
        <taxon>Chordata</taxon>
        <taxon>Craniata</taxon>
        <taxon>Vertebrata</taxon>
        <taxon>Euteleostomi</taxon>
        <taxon>Amphibia</taxon>
        <taxon>Batrachia</taxon>
        <taxon>Caudata</taxon>
        <taxon>Salamandroidea</taxon>
        <taxon>Salamandridae</taxon>
        <taxon>Pleurodelinae</taxon>
        <taxon>Pleurodeles</taxon>
    </lineage>
</organism>
<dbReference type="AlphaFoldDB" id="A0AAV7MB35"/>
<sequence length="112" mass="11959">MGKDFLAWGAHKTKMDQFTAPGAGGGLQLELSEGSQDMSEPSGAQILAATEASGQAVQAKNEAMALYVNLLRSDLPALVERFIAMEQQVTTMQTELDALKPLCSPLRPDHAN</sequence>